<evidence type="ECO:0000313" key="2">
    <source>
        <dbReference type="EMBL" id="MBF0754455.1"/>
    </source>
</evidence>
<dbReference type="RefSeq" id="WP_135098837.1">
    <property type="nucleotide sequence ID" value="NZ_JADGLW010000007.1"/>
</dbReference>
<organism evidence="2 3">
    <name type="scientific">Jeotgalicoccus nanhaiensis</name>
    <dbReference type="NCBI Taxonomy" id="568603"/>
    <lineage>
        <taxon>Bacteria</taxon>
        <taxon>Bacillati</taxon>
        <taxon>Bacillota</taxon>
        <taxon>Bacilli</taxon>
        <taxon>Bacillales</taxon>
        <taxon>Staphylococcaceae</taxon>
        <taxon>Jeotgalicoccus</taxon>
    </lineage>
</organism>
<comment type="caution">
    <text evidence="2">The sequence shown here is derived from an EMBL/GenBank/DDBJ whole genome shotgun (WGS) entry which is preliminary data.</text>
</comment>
<evidence type="ECO:0000313" key="3">
    <source>
        <dbReference type="Proteomes" id="UP000647980"/>
    </source>
</evidence>
<gene>
    <name evidence="2" type="ORF">IR135_09300</name>
</gene>
<feature type="compositionally biased region" description="Basic residues" evidence="1">
    <location>
        <begin position="481"/>
        <end position="491"/>
    </location>
</feature>
<feature type="region of interest" description="Disordered" evidence="1">
    <location>
        <begin position="466"/>
        <end position="519"/>
    </location>
</feature>
<dbReference type="Proteomes" id="UP000647980">
    <property type="component" value="Unassembled WGS sequence"/>
</dbReference>
<dbReference type="EMBL" id="JADGLW010000007">
    <property type="protein sequence ID" value="MBF0754455.1"/>
    <property type="molecule type" value="Genomic_DNA"/>
</dbReference>
<feature type="region of interest" description="Disordered" evidence="1">
    <location>
        <begin position="396"/>
        <end position="415"/>
    </location>
</feature>
<keyword evidence="3" id="KW-1185">Reference proteome</keyword>
<name>A0ABR9Y095_9STAP</name>
<feature type="compositionally biased region" description="Basic and acidic residues" evidence="1">
    <location>
        <begin position="466"/>
        <end position="480"/>
    </location>
</feature>
<accession>A0ABR9Y095</accession>
<feature type="compositionally biased region" description="Basic residues" evidence="1">
    <location>
        <begin position="499"/>
        <end position="511"/>
    </location>
</feature>
<protein>
    <submittedName>
        <fullName evidence="2">Uncharacterized protein</fullName>
    </submittedName>
</protein>
<proteinExistence type="predicted"/>
<evidence type="ECO:0000256" key="1">
    <source>
        <dbReference type="SAM" id="MobiDB-lite"/>
    </source>
</evidence>
<reference evidence="2 3" key="1">
    <citation type="submission" date="2020-10" db="EMBL/GenBank/DDBJ databases">
        <title>Mouse Oral microbiota.</title>
        <authorList>
            <person name="Joseph S."/>
            <person name="Aduse-Opoku J."/>
        </authorList>
    </citation>
    <scope>NUCLEOTIDE SEQUENCE [LARGE SCALE GENOMIC DNA]</scope>
    <source>
        <strain evidence="2 3">19428wE5_W307</strain>
    </source>
</reference>
<sequence>MKNNDFQFAKIEYIENTTFDGSLDSFYEKGIEGTIRENIQNSIDAKLDNEEKVKIEIVLGKIGKSDLPGIDEVFKHIDSMEGKNEYTVEKIQYMQSKKEENSINVLTIEDLNTKGLSGAKNGQSGRSEDTFGSYAYRKGFHNRNENEEAEISRGGSHGIGKISNNAVSDINLMYFANCDGIGEKHVGGSIHLIEHRYEDQYYRSTGYFSRKNYEDNRLYPFENLGYSKIFNKDNRGLKIIIPYLREEFTDFKKIVQAVCDNFFVAILNEKVEVEIIDKTQNTDMVINKESLVEIINDKKYYENNKPNIKKVFTPLYVQTLQEIGTPEKLIVESLNETYEFDLYFKYDEELPVGRVGIVRSMGMKIVDYKVERYIRRPYNAVLIGGPKEDGFLKSMENESHTQISSDNIKDSNSKKNAKKFLRNLTTQMQKIIDESINRNSVSSGELDTSHILSELDSTFSKNLSRSSEKVQIDSKTELLKKKPKERRKSRKGVVDPQPGKKKQKRIPRKLKPGTEEQQGYEALILPNSSVERISLNDKEIIKFDFNNIEESKNWKECDITFVVVDGMGQEHQNEARLTDNYMLIKDAASNDTYTFNDYKINNVKIKNNTSIINLIKHSSIKDTLKYLYKIEVRINDL</sequence>